<name>Q2HS76_MEDTR</name>
<organism evidence="2">
    <name type="scientific">Medicago truncatula</name>
    <name type="common">Barrel medic</name>
    <name type="synonym">Medicago tribuloides</name>
    <dbReference type="NCBI Taxonomy" id="3880"/>
    <lineage>
        <taxon>Eukaryota</taxon>
        <taxon>Viridiplantae</taxon>
        <taxon>Streptophyta</taxon>
        <taxon>Embryophyta</taxon>
        <taxon>Tracheophyta</taxon>
        <taxon>Spermatophyta</taxon>
        <taxon>Magnoliopsida</taxon>
        <taxon>eudicotyledons</taxon>
        <taxon>Gunneridae</taxon>
        <taxon>Pentapetalae</taxon>
        <taxon>rosids</taxon>
        <taxon>fabids</taxon>
        <taxon>Fabales</taxon>
        <taxon>Fabaceae</taxon>
        <taxon>Papilionoideae</taxon>
        <taxon>50 kb inversion clade</taxon>
        <taxon>NPAAA clade</taxon>
        <taxon>Hologalegina</taxon>
        <taxon>IRL clade</taxon>
        <taxon>Trifolieae</taxon>
        <taxon>Medicago</taxon>
    </lineage>
</organism>
<feature type="domain" description="Agenet" evidence="1">
    <location>
        <begin position="5"/>
        <end position="68"/>
    </location>
</feature>
<accession>A0A0C3WTN4</accession>
<reference evidence="2" key="2">
    <citation type="submission" date="2007-04" db="EMBL/GenBank/DDBJ databases">
        <authorList>
            <consortium name="The International Medicago Genome Annotation Group"/>
        </authorList>
    </citation>
    <scope>NUCLEOTIDE SEQUENCE</scope>
</reference>
<protein>
    <submittedName>
        <fullName evidence="3">Agenet domain protein</fullName>
    </submittedName>
    <submittedName>
        <fullName evidence="2">Cyclin-like F-box; Agenet</fullName>
    </submittedName>
</protein>
<evidence type="ECO:0000313" key="5">
    <source>
        <dbReference type="Proteomes" id="UP000002051"/>
    </source>
</evidence>
<dbReference type="InterPro" id="IPR008395">
    <property type="entry name" value="Agenet-like_dom"/>
</dbReference>
<reference evidence="2" key="1">
    <citation type="submission" date="2005-02" db="EMBL/GenBank/DDBJ databases">
        <authorList>
            <person name="Town C.D."/>
        </authorList>
    </citation>
    <scope>NUCLEOTIDE SEQUENCE</scope>
</reference>
<keyword evidence="2" id="KW-0195">Cyclin</keyword>
<dbReference type="EMBL" id="CM001220">
    <property type="protein sequence ID" value="AES87352.2"/>
    <property type="molecule type" value="Genomic_DNA"/>
</dbReference>
<dbReference type="SUPFAM" id="SSF52047">
    <property type="entry name" value="RNI-like"/>
    <property type="match status" value="1"/>
</dbReference>
<accession>G7JFT1</accession>
<keyword evidence="5" id="KW-1185">Reference proteome</keyword>
<dbReference type="Pfam" id="PF05641">
    <property type="entry name" value="Agenet"/>
    <property type="match status" value="1"/>
</dbReference>
<gene>
    <name evidence="3" type="ordered locus">MTR_4g024810</name>
    <name evidence="2" type="ORF">MtrDRAFT_AC155883g19v2</name>
</gene>
<dbReference type="InterPro" id="IPR014002">
    <property type="entry name" value="Agenet_dom_plant"/>
</dbReference>
<reference evidence="3 5" key="4">
    <citation type="journal article" date="2014" name="BMC Genomics">
        <title>An improved genome release (version Mt4.0) for the model legume Medicago truncatula.</title>
        <authorList>
            <person name="Tang H."/>
            <person name="Krishnakumar V."/>
            <person name="Bidwell S."/>
            <person name="Rosen B."/>
            <person name="Chan A."/>
            <person name="Zhou S."/>
            <person name="Gentzbittel L."/>
            <person name="Childs K.L."/>
            <person name="Yandell M."/>
            <person name="Gundlach H."/>
            <person name="Mayer K.F."/>
            <person name="Schwartz D.C."/>
            <person name="Town C.D."/>
        </authorList>
    </citation>
    <scope>GENOME REANNOTATION</scope>
    <source>
        <strain evidence="4 5">cv. Jemalong A17</strain>
    </source>
</reference>
<dbReference type="EnsemblPlants" id="AES87352">
    <property type="protein sequence ID" value="AES87352"/>
    <property type="gene ID" value="MTR_4g024810"/>
</dbReference>
<dbReference type="Proteomes" id="UP000002051">
    <property type="component" value="Chromosome 4"/>
</dbReference>
<dbReference type="PANTHER" id="PTHR31917:SF80">
    <property type="entry name" value="AGENET DOMAIN-CONTAINING PROTEIN-RELATED"/>
    <property type="match status" value="1"/>
</dbReference>
<dbReference type="SMART" id="SM00743">
    <property type="entry name" value="Agenet"/>
    <property type="match status" value="2"/>
</dbReference>
<evidence type="ECO:0000313" key="3">
    <source>
        <dbReference type="EMBL" id="AES87352.2"/>
    </source>
</evidence>
<proteinExistence type="predicted"/>
<dbReference type="Pfam" id="PF00646">
    <property type="entry name" value="F-box"/>
    <property type="match status" value="1"/>
</dbReference>
<evidence type="ECO:0000313" key="4">
    <source>
        <dbReference type="EnsemblPlants" id="AES87352"/>
    </source>
</evidence>
<dbReference type="PANTHER" id="PTHR31917">
    <property type="entry name" value="AGENET DOMAIN-CONTAINING PROTEIN-RELATED"/>
    <property type="match status" value="1"/>
</dbReference>
<reference evidence="4" key="5">
    <citation type="submission" date="2015-04" db="UniProtKB">
        <authorList>
            <consortium name="EnsemblPlants"/>
        </authorList>
    </citation>
    <scope>IDENTIFICATION</scope>
    <source>
        <strain evidence="4">cv. Jemalong A17</strain>
    </source>
</reference>
<evidence type="ECO:0000313" key="2">
    <source>
        <dbReference type="EMBL" id="ABD33110.1"/>
    </source>
</evidence>
<dbReference type="PaxDb" id="3880-AES87352"/>
<feature type="domain" description="Agenet" evidence="1">
    <location>
        <begin position="71"/>
        <end position="126"/>
    </location>
</feature>
<dbReference type="AlphaFoldDB" id="Q2HS76"/>
<dbReference type="InterPro" id="IPR001810">
    <property type="entry name" value="F-box_dom"/>
</dbReference>
<accession>Q2HS76</accession>
<sequence length="469" mass="54156">MVEKFKFDPGNKVEVSNDCSGGIYRSWFTATIIRWFSSDKLLVEFDDEDVKPTVVGLHQLRPVPTLEIDDWEVKIGDKVEAFRKHRWWEGRVSEDLGNGSFRVCFTDSGEIVFPKDLLRVHRKWINHNWVPPITNHKILSFLEARDAVRTCILSKRWKDLCKRLTTLTYTPSIHTYSDESFKNFMSWVLSSRDHSYSLLNLTINAWIQEDEEEELCKLININPLLSLKINGYGKCPKSELLPLIFGSHSLTFLELCYYSRYDGHAKCPKSLHLPALRTLHLKFFNFVATHNHCADPFPKCHVLKTLVLRYCSLIEDAQVLCISNQTLSSLTISNVLADQFSLSTPYLSSFTIDSSYFFHQLLASTCNLSFLQQVNMYGFSCNEDEEASIFVRWLQVLANVKILKFGGSVLQTIQEDFLLNTTSKNFQPPQFVRLELLVVHAHSNKEQEIMEVVKHLLQNTTSMPRVDII</sequence>
<evidence type="ECO:0000259" key="1">
    <source>
        <dbReference type="SMART" id="SM00743"/>
    </source>
</evidence>
<reference evidence="3 5" key="3">
    <citation type="journal article" date="2011" name="Nature">
        <title>The Medicago genome provides insight into the evolution of rhizobial symbioses.</title>
        <authorList>
            <person name="Young N.D."/>
            <person name="Debelle F."/>
            <person name="Oldroyd G.E."/>
            <person name="Geurts R."/>
            <person name="Cannon S.B."/>
            <person name="Udvardi M.K."/>
            <person name="Benedito V.A."/>
            <person name="Mayer K.F."/>
            <person name="Gouzy J."/>
            <person name="Schoof H."/>
            <person name="Van de Peer Y."/>
            <person name="Proost S."/>
            <person name="Cook D.R."/>
            <person name="Meyers B.C."/>
            <person name="Spannagl M."/>
            <person name="Cheung F."/>
            <person name="De Mita S."/>
            <person name="Krishnakumar V."/>
            <person name="Gundlach H."/>
            <person name="Zhou S."/>
            <person name="Mudge J."/>
            <person name="Bharti A.K."/>
            <person name="Murray J.D."/>
            <person name="Naoumkina M.A."/>
            <person name="Rosen B."/>
            <person name="Silverstein K.A."/>
            <person name="Tang H."/>
            <person name="Rombauts S."/>
            <person name="Zhao P.X."/>
            <person name="Zhou P."/>
            <person name="Barbe V."/>
            <person name="Bardou P."/>
            <person name="Bechner M."/>
            <person name="Bellec A."/>
            <person name="Berger A."/>
            <person name="Berges H."/>
            <person name="Bidwell S."/>
            <person name="Bisseling T."/>
            <person name="Choisne N."/>
            <person name="Couloux A."/>
            <person name="Denny R."/>
            <person name="Deshpande S."/>
            <person name="Dai X."/>
            <person name="Doyle J.J."/>
            <person name="Dudez A.M."/>
            <person name="Farmer A.D."/>
            <person name="Fouteau S."/>
            <person name="Franken C."/>
            <person name="Gibelin C."/>
            <person name="Gish J."/>
            <person name="Goldstein S."/>
            <person name="Gonzalez A.J."/>
            <person name="Green P.J."/>
            <person name="Hallab A."/>
            <person name="Hartog M."/>
            <person name="Hua A."/>
            <person name="Humphray S.J."/>
            <person name="Jeong D.H."/>
            <person name="Jing Y."/>
            <person name="Jocker A."/>
            <person name="Kenton S.M."/>
            <person name="Kim D.J."/>
            <person name="Klee K."/>
            <person name="Lai H."/>
            <person name="Lang C."/>
            <person name="Lin S."/>
            <person name="Macmil S.L."/>
            <person name="Magdelenat G."/>
            <person name="Matthews L."/>
            <person name="McCorrison J."/>
            <person name="Monaghan E.L."/>
            <person name="Mun J.H."/>
            <person name="Najar F.Z."/>
            <person name="Nicholson C."/>
            <person name="Noirot C."/>
            <person name="O'Bleness M."/>
            <person name="Paule C.R."/>
            <person name="Poulain J."/>
            <person name="Prion F."/>
            <person name="Qin B."/>
            <person name="Qu C."/>
            <person name="Retzel E.F."/>
            <person name="Riddle C."/>
            <person name="Sallet E."/>
            <person name="Samain S."/>
            <person name="Samson N."/>
            <person name="Sanders I."/>
            <person name="Saurat O."/>
            <person name="Scarpelli C."/>
            <person name="Schiex T."/>
            <person name="Segurens B."/>
            <person name="Severin A.J."/>
            <person name="Sherrier D.J."/>
            <person name="Shi R."/>
            <person name="Sims S."/>
            <person name="Singer S.R."/>
            <person name="Sinharoy S."/>
            <person name="Sterck L."/>
            <person name="Viollet A."/>
            <person name="Wang B.B."/>
            <person name="Wang K."/>
            <person name="Wang M."/>
            <person name="Wang X."/>
            <person name="Warfsmann J."/>
            <person name="Weissenbach J."/>
            <person name="White D.D."/>
            <person name="White J.D."/>
            <person name="Wiley G.B."/>
            <person name="Wincker P."/>
            <person name="Xing Y."/>
            <person name="Yang L."/>
            <person name="Yao Z."/>
            <person name="Ying F."/>
            <person name="Zhai J."/>
            <person name="Zhou L."/>
            <person name="Zuber A."/>
            <person name="Denarie J."/>
            <person name="Dixon R.A."/>
            <person name="May G.D."/>
            <person name="Schwartz D.C."/>
            <person name="Rogers J."/>
            <person name="Quetier F."/>
            <person name="Town C.D."/>
            <person name="Roe B.A."/>
        </authorList>
    </citation>
    <scope>NUCLEOTIDE SEQUENCE [LARGE SCALE GENOMIC DNA]</scope>
    <source>
        <strain evidence="3">A17</strain>
        <strain evidence="4 5">cv. Jemalong A17</strain>
    </source>
</reference>
<dbReference type="CDD" id="cd20406">
    <property type="entry name" value="Tudor_Agenet_AtDUF_rpt2_4"/>
    <property type="match status" value="1"/>
</dbReference>
<dbReference type="EMBL" id="AC155883">
    <property type="protein sequence ID" value="ABD33110.1"/>
    <property type="molecule type" value="Genomic_DNA"/>
</dbReference>
<dbReference type="HOGENOM" id="CLU_010721_2_0_1"/>